<feature type="compositionally biased region" description="Polar residues" evidence="5">
    <location>
        <begin position="524"/>
        <end position="538"/>
    </location>
</feature>
<keyword evidence="8" id="KW-1185">Reference proteome</keyword>
<dbReference type="GO" id="GO:0016020">
    <property type="term" value="C:membrane"/>
    <property type="evidence" value="ECO:0007669"/>
    <property type="project" value="UniProtKB-ARBA"/>
</dbReference>
<dbReference type="PANTHER" id="PTHR12326">
    <property type="entry name" value="PLECKSTRIN HOMOLOGY DOMAIN CONTAINING PROTEIN"/>
    <property type="match status" value="1"/>
</dbReference>
<evidence type="ECO:0000313" key="8">
    <source>
        <dbReference type="Proteomes" id="UP000224567"/>
    </source>
</evidence>
<feature type="region of interest" description="Disordered" evidence="5">
    <location>
        <begin position="47"/>
        <end position="66"/>
    </location>
</feature>
<dbReference type="EMBL" id="MLFT02000003">
    <property type="protein sequence ID" value="PHT53840.1"/>
    <property type="molecule type" value="Genomic_DNA"/>
</dbReference>
<sequence length="1249" mass="138986">MGEGTEEKLSSVVTSPCDPQGDNLLQGQSSSCIEKELEQPGTLKLPLCVGYGEESDHEGVGKELEQPGALKMPLCAGPWEGSNHKGVGKGLEQSGAVKLPLCVGPGEGSNHEGVGKGLEQSDALKLPLCVGPGEGSDHKGVGKGLDLYDMDEREFTDSMDMDENSDKLFMSANSCESTEYKYNELVEKNGSLGVSGGSLEIKSMGIDDGLEFRNDVKTTGESFEGSGVAIGGDELVRCSDESETSSKYEHSDDEDSMYGGSTNDEKNSSSYYGRGAELSLEENDMDGNKLGMSSAIAFGSDDWDDFMQENGEFTLSSMVHHELQPENRLTVRSESECLNTATTVGIEYSSVGLSVPKEEGLPSNHDQAGDNLTNYLSTCSVDPLSLLNHGKSEHVEDENAMLITNNQIQCINGSAEFLEQSSAFKLFKQDKSPQTQIEEVPIKEYLKIEDGEWEVKHQGAYNEEVIHTHDDLVSGEVELKDRSLLFDSLSHPDKKECHSSTDPSKEVKLEVSTDRSSSTSSASMANDHTNAKSTSLSVGCSENHLASKGNREIDEDVSHRIGAGWMKWRLASGILCDKKVPHKLKGKFYRIAIRPSMLYGAECLPVKNSHIQKLKVAEMRMLRWMCGFTRADRVRNDIIQEKVGVVSVEEKMREVRLRWFGHVMRRGTDAPVRRCERLALEGFKRGRGRPKKCWRETQNLELNELYDELVHDMEEILLESGESLGFSFGNRIYQSYIPLPSRDGGSTASTSGTDDADAVRQHPLRFDRVEVIGTRWKKGDVSLSERLVGAKEYTVYRIRVWSGKDNWEVEKRYREFSALYWRLKKLFADQGRILPPVWSCVEQESRKVFGSASPKVVADRSVLVQECLNSLLQSRFPTGALNAVVCFLSLSKDLPDSPTYDANVLQSPSTLRSRSLGKTISLIVNKRPYKSDKQLLDEQHYSCAGCYKNFDDGKTRIQELAQTMGWGKPRFCEYSGQLYCSSCHTNDMAVLPAKILHLWDFNQYPVSQMAKSYLDSIHDQPMLCVSAVNPLLFSKVPALQHVTNIRKRIGTMLPFVRCPFRRSIYKGVGSRRYLLESNDFFSLRDLIDLSKGVFAALPVMVETISRKILEHIAEQCLICCDVGIPCNARQACDDPSSLIFPFQEEEIDRCKSCRSVFHKHCFRRISSCPCGIQFKPEQEGNTSRGNQNENSVGDLSLALPGKKADLSTKGLFSRVFSKVRSLKSSEDGEQRPEDKSTVIVMGSLPLTNL</sequence>
<dbReference type="STRING" id="33114.A0A2G2X8P1"/>
<feature type="compositionally biased region" description="Low complexity" evidence="5">
    <location>
        <begin position="514"/>
        <end position="523"/>
    </location>
</feature>
<reference evidence="7 8" key="1">
    <citation type="journal article" date="2017" name="Genome Biol.">
        <title>New reference genome sequences of hot pepper reveal the massive evolution of plant disease-resistance genes by retroduplication.</title>
        <authorList>
            <person name="Kim S."/>
            <person name="Park J."/>
            <person name="Yeom S.I."/>
            <person name="Kim Y.M."/>
            <person name="Seo E."/>
            <person name="Kim K.T."/>
            <person name="Kim M.S."/>
            <person name="Lee J.M."/>
            <person name="Cheong K."/>
            <person name="Shin H.S."/>
            <person name="Kim S.B."/>
            <person name="Han K."/>
            <person name="Lee J."/>
            <person name="Park M."/>
            <person name="Lee H.A."/>
            <person name="Lee H.Y."/>
            <person name="Lee Y."/>
            <person name="Oh S."/>
            <person name="Lee J.H."/>
            <person name="Choi E."/>
            <person name="Choi E."/>
            <person name="Lee S.E."/>
            <person name="Jeon J."/>
            <person name="Kim H."/>
            <person name="Choi G."/>
            <person name="Song H."/>
            <person name="Lee J."/>
            <person name="Lee S.C."/>
            <person name="Kwon J.K."/>
            <person name="Lee H.Y."/>
            <person name="Koo N."/>
            <person name="Hong Y."/>
            <person name="Kim R.W."/>
            <person name="Kang W.H."/>
            <person name="Huh J.H."/>
            <person name="Kang B.C."/>
            <person name="Yang T.J."/>
            <person name="Lee Y.H."/>
            <person name="Bennetzen J.L."/>
            <person name="Choi D."/>
        </authorList>
    </citation>
    <scope>NUCLEOTIDE SEQUENCE [LARGE SCALE GENOMIC DNA]</scope>
    <source>
        <strain evidence="8">cv. PBC81</strain>
    </source>
</reference>
<name>A0A2G2X8P1_CAPBA</name>
<reference evidence="8" key="2">
    <citation type="journal article" date="2017" name="J. Anim. Genet.">
        <title>Multiple reference genome sequences of hot pepper reveal the massive evolution of plant disease resistance genes by retroduplication.</title>
        <authorList>
            <person name="Kim S."/>
            <person name="Park J."/>
            <person name="Yeom S.-I."/>
            <person name="Kim Y.-M."/>
            <person name="Seo E."/>
            <person name="Kim K.-T."/>
            <person name="Kim M.-S."/>
            <person name="Lee J.M."/>
            <person name="Cheong K."/>
            <person name="Shin H.-S."/>
            <person name="Kim S.-B."/>
            <person name="Han K."/>
            <person name="Lee J."/>
            <person name="Park M."/>
            <person name="Lee H.-A."/>
            <person name="Lee H.-Y."/>
            <person name="Lee Y."/>
            <person name="Oh S."/>
            <person name="Lee J.H."/>
            <person name="Choi E."/>
            <person name="Choi E."/>
            <person name="Lee S.E."/>
            <person name="Jeon J."/>
            <person name="Kim H."/>
            <person name="Choi G."/>
            <person name="Song H."/>
            <person name="Lee J."/>
            <person name="Lee S.-C."/>
            <person name="Kwon J.-K."/>
            <person name="Lee H.-Y."/>
            <person name="Koo N."/>
            <person name="Hong Y."/>
            <person name="Kim R.W."/>
            <person name="Kang W.-H."/>
            <person name="Huh J.H."/>
            <person name="Kang B.-C."/>
            <person name="Yang T.-J."/>
            <person name="Lee Y.-H."/>
            <person name="Bennetzen J.L."/>
            <person name="Choi D."/>
        </authorList>
    </citation>
    <scope>NUCLEOTIDE SEQUENCE [LARGE SCALE GENOMIC DNA]</scope>
    <source>
        <strain evidence="8">cv. PBC81</strain>
    </source>
</reference>
<evidence type="ECO:0000256" key="3">
    <source>
        <dbReference type="ARBA" id="ARBA00022771"/>
    </source>
</evidence>
<dbReference type="InterPro" id="IPR001683">
    <property type="entry name" value="PX_dom"/>
</dbReference>
<evidence type="ECO:0000256" key="4">
    <source>
        <dbReference type="ARBA" id="ARBA00022833"/>
    </source>
</evidence>
<keyword evidence="2" id="KW-0677">Repeat</keyword>
<dbReference type="GO" id="GO:0035091">
    <property type="term" value="F:phosphatidylinositol binding"/>
    <property type="evidence" value="ECO:0007669"/>
    <property type="project" value="InterPro"/>
</dbReference>
<dbReference type="OrthoDB" id="1918044at2759"/>
<dbReference type="Gene3D" id="3.30.1520.10">
    <property type="entry name" value="Phox-like domain"/>
    <property type="match status" value="1"/>
</dbReference>
<dbReference type="GO" id="GO:0008270">
    <property type="term" value="F:zinc ion binding"/>
    <property type="evidence" value="ECO:0007669"/>
    <property type="project" value="UniProtKB-KW"/>
</dbReference>
<dbReference type="Pfam" id="PF13901">
    <property type="entry name" value="RH_dom"/>
    <property type="match status" value="1"/>
</dbReference>
<dbReference type="SUPFAM" id="SSF64268">
    <property type="entry name" value="PX domain"/>
    <property type="match status" value="1"/>
</dbReference>
<proteinExistence type="predicted"/>
<keyword evidence="3" id="KW-0863">Zinc-finger</keyword>
<dbReference type="AlphaFoldDB" id="A0A2G2X8P1"/>
<comment type="caution">
    <text evidence="7">The sequence shown here is derived from an EMBL/GenBank/DDBJ whole genome shotgun (WGS) entry which is preliminary data.</text>
</comment>
<accession>A0A2G2X8P1</accession>
<feature type="domain" description="PX" evidence="6">
    <location>
        <begin position="774"/>
        <end position="894"/>
    </location>
</feature>
<evidence type="ECO:0000256" key="2">
    <source>
        <dbReference type="ARBA" id="ARBA00022737"/>
    </source>
</evidence>
<protein>
    <recommendedName>
        <fullName evidence="6">PX domain-containing protein</fullName>
    </recommendedName>
</protein>
<evidence type="ECO:0000259" key="6">
    <source>
        <dbReference type="PROSITE" id="PS50195"/>
    </source>
</evidence>
<evidence type="ECO:0000256" key="5">
    <source>
        <dbReference type="SAM" id="MobiDB-lite"/>
    </source>
</evidence>
<evidence type="ECO:0000256" key="1">
    <source>
        <dbReference type="ARBA" id="ARBA00022723"/>
    </source>
</evidence>
<dbReference type="CDD" id="cd06093">
    <property type="entry name" value="PX_domain"/>
    <property type="match status" value="1"/>
</dbReference>
<dbReference type="SMART" id="SM01175">
    <property type="entry name" value="DUF4206"/>
    <property type="match status" value="1"/>
</dbReference>
<keyword evidence="1" id="KW-0479">Metal-binding</keyword>
<dbReference type="InterPro" id="IPR036871">
    <property type="entry name" value="PX_dom_sf"/>
</dbReference>
<dbReference type="PANTHER" id="PTHR12326:SF3">
    <property type="entry name" value="DIFFERENTIALLY EXPRESSED IN FDCP 8 HOMOLOG"/>
    <property type="match status" value="1"/>
</dbReference>
<keyword evidence="4" id="KW-0862">Zinc</keyword>
<feature type="compositionally biased region" description="Basic and acidic residues" evidence="5">
    <location>
        <begin position="491"/>
        <end position="513"/>
    </location>
</feature>
<gene>
    <name evidence="7" type="ORF">CQW23_08302</name>
</gene>
<feature type="compositionally biased region" description="Basic and acidic residues" evidence="5">
    <location>
        <begin position="234"/>
        <end position="250"/>
    </location>
</feature>
<dbReference type="InterPro" id="IPR051366">
    <property type="entry name" value="DEF8"/>
</dbReference>
<dbReference type="GO" id="GO:0005768">
    <property type="term" value="C:endosome"/>
    <property type="evidence" value="ECO:0007669"/>
    <property type="project" value="UniProtKB-ARBA"/>
</dbReference>
<feature type="region of interest" description="Disordered" evidence="5">
    <location>
        <begin position="231"/>
        <end position="271"/>
    </location>
</feature>
<feature type="region of interest" description="Disordered" evidence="5">
    <location>
        <begin position="491"/>
        <end position="538"/>
    </location>
</feature>
<feature type="region of interest" description="Disordered" evidence="5">
    <location>
        <begin position="1"/>
        <end position="32"/>
    </location>
</feature>
<evidence type="ECO:0000313" key="7">
    <source>
        <dbReference type="EMBL" id="PHT53840.1"/>
    </source>
</evidence>
<dbReference type="InterPro" id="IPR025258">
    <property type="entry name" value="RH_dom"/>
</dbReference>
<dbReference type="Proteomes" id="UP000224567">
    <property type="component" value="Unassembled WGS sequence"/>
</dbReference>
<dbReference type="PROSITE" id="PS50195">
    <property type="entry name" value="PX"/>
    <property type="match status" value="1"/>
</dbReference>
<organism evidence="7 8">
    <name type="scientific">Capsicum baccatum</name>
    <name type="common">Peruvian pepper</name>
    <dbReference type="NCBI Taxonomy" id="33114"/>
    <lineage>
        <taxon>Eukaryota</taxon>
        <taxon>Viridiplantae</taxon>
        <taxon>Streptophyta</taxon>
        <taxon>Embryophyta</taxon>
        <taxon>Tracheophyta</taxon>
        <taxon>Spermatophyta</taxon>
        <taxon>Magnoliopsida</taxon>
        <taxon>eudicotyledons</taxon>
        <taxon>Gunneridae</taxon>
        <taxon>Pentapetalae</taxon>
        <taxon>asterids</taxon>
        <taxon>lamiids</taxon>
        <taxon>Solanales</taxon>
        <taxon>Solanaceae</taxon>
        <taxon>Solanoideae</taxon>
        <taxon>Capsiceae</taxon>
        <taxon>Capsicum</taxon>
    </lineage>
</organism>
<feature type="compositionally biased region" description="Polar residues" evidence="5">
    <location>
        <begin position="23"/>
        <end position="32"/>
    </location>
</feature>